<feature type="binding site" evidence="8">
    <location>
        <position position="345"/>
    </location>
    <ligand>
        <name>Mn(2+)</name>
        <dbReference type="ChEBI" id="CHEBI:29035"/>
        <label>2</label>
    </ligand>
</feature>
<keyword evidence="6 8" id="KW-0378">Hydrolase</keyword>
<dbReference type="PRINTS" id="PR00481">
    <property type="entry name" value="LAMNOPPTDASE"/>
</dbReference>
<feature type="binding site" evidence="8">
    <location>
        <position position="266"/>
    </location>
    <ligand>
        <name>Mn(2+)</name>
        <dbReference type="ChEBI" id="CHEBI:29035"/>
        <label>1</label>
    </ligand>
</feature>
<accession>A0A831TJD5</accession>
<dbReference type="InterPro" id="IPR023042">
    <property type="entry name" value="Peptidase_M17_leu_NH2_pept"/>
</dbReference>
<dbReference type="InterPro" id="IPR008283">
    <property type="entry name" value="Peptidase_M17_N"/>
</dbReference>
<keyword evidence="5 8" id="KW-0645">Protease</keyword>
<keyword evidence="7 8" id="KW-0464">Manganese</keyword>
<evidence type="ECO:0000256" key="4">
    <source>
        <dbReference type="ARBA" id="ARBA00022438"/>
    </source>
</evidence>
<gene>
    <name evidence="8" type="primary">pepA</name>
    <name evidence="10" type="ORF">ENP34_11250</name>
</gene>
<dbReference type="NCBIfam" id="NF002074">
    <property type="entry name" value="PRK00913.1-4"/>
    <property type="match status" value="1"/>
</dbReference>
<name>A0A831TJD5_9BACT</name>
<organism evidence="10">
    <name type="scientific">Thermorudis peleae</name>
    <dbReference type="NCBI Taxonomy" id="1382356"/>
    <lineage>
        <taxon>Bacteria</taxon>
        <taxon>Pseudomonadati</taxon>
        <taxon>Thermomicrobiota</taxon>
        <taxon>Thermomicrobia</taxon>
        <taxon>Thermomicrobia incertae sedis</taxon>
        <taxon>Thermorudis</taxon>
    </lineage>
</organism>
<dbReference type="NCBIfam" id="NF002073">
    <property type="entry name" value="PRK00913.1-2"/>
    <property type="match status" value="1"/>
</dbReference>
<feature type="binding site" evidence="8">
    <location>
        <position position="343"/>
    </location>
    <ligand>
        <name>Mn(2+)</name>
        <dbReference type="ChEBI" id="CHEBI:29035"/>
        <label>1</label>
    </ligand>
</feature>
<dbReference type="CDD" id="cd00433">
    <property type="entry name" value="Peptidase_M17"/>
    <property type="match status" value="1"/>
</dbReference>
<dbReference type="Gene3D" id="3.40.630.10">
    <property type="entry name" value="Zn peptidases"/>
    <property type="match status" value="1"/>
</dbReference>
<comment type="cofactor">
    <cofactor evidence="8">
        <name>Mn(2+)</name>
        <dbReference type="ChEBI" id="CHEBI:29035"/>
    </cofactor>
    <text evidence="8">Binds 2 manganese ions per subunit.</text>
</comment>
<dbReference type="InterPro" id="IPR011356">
    <property type="entry name" value="Leucine_aapep/pepB"/>
</dbReference>
<keyword evidence="8" id="KW-0479">Metal-binding</keyword>
<evidence type="ECO:0000256" key="3">
    <source>
        <dbReference type="ARBA" id="ARBA00009528"/>
    </source>
</evidence>
<dbReference type="NCBIfam" id="NF002083">
    <property type="entry name" value="PRK00913.3-5"/>
    <property type="match status" value="1"/>
</dbReference>
<dbReference type="Pfam" id="PF02789">
    <property type="entry name" value="Peptidase_M17_N"/>
    <property type="match status" value="1"/>
</dbReference>
<dbReference type="AlphaFoldDB" id="A0A831TJD5"/>
<dbReference type="Gene3D" id="3.40.220.10">
    <property type="entry name" value="Leucine Aminopeptidase, subunit E, domain 1"/>
    <property type="match status" value="1"/>
</dbReference>
<dbReference type="EC" id="3.4.11.10" evidence="8"/>
<evidence type="ECO:0000256" key="6">
    <source>
        <dbReference type="ARBA" id="ARBA00022801"/>
    </source>
</evidence>
<dbReference type="PROSITE" id="PS00631">
    <property type="entry name" value="CYTOSOL_AP"/>
    <property type="match status" value="1"/>
</dbReference>
<evidence type="ECO:0000256" key="7">
    <source>
        <dbReference type="ARBA" id="ARBA00023211"/>
    </source>
</evidence>
<evidence type="ECO:0000313" key="10">
    <source>
        <dbReference type="EMBL" id="HEG91994.1"/>
    </source>
</evidence>
<comment type="similarity">
    <text evidence="3 8">Belongs to the peptidase M17 family.</text>
</comment>
<keyword evidence="4 8" id="KW-0031">Aminopeptidase</keyword>
<feature type="active site" evidence="8">
    <location>
        <position position="273"/>
    </location>
</feature>
<dbReference type="PANTHER" id="PTHR11963:SF23">
    <property type="entry name" value="CYTOSOL AMINOPEPTIDASE"/>
    <property type="match status" value="1"/>
</dbReference>
<dbReference type="PANTHER" id="PTHR11963">
    <property type="entry name" value="LEUCINE AMINOPEPTIDASE-RELATED"/>
    <property type="match status" value="1"/>
</dbReference>
<feature type="binding site" evidence="8">
    <location>
        <position position="345"/>
    </location>
    <ligand>
        <name>Mn(2+)</name>
        <dbReference type="ChEBI" id="CHEBI:29035"/>
        <label>1</label>
    </ligand>
</feature>
<sequence>MTVRFAAERRSPVEVTDTLLVPLETGGSIDASIQELDRILDGKLCQSVGDLGLTGRVGQVTVLPTWGQLPAQRLVIAGIGSPEARTADDIRRAWGAAAQAAAEAGARTLYSPLPAVPGLDPERVCQAAVEGAGLGTYRFLEYRTRVETTLSLEQVSFLATAGQVERGIERGRTAVEAVCLARDLVNRPGNELPPERLAGIAWEIAERAGLECRVYDRGALEELGAGAILAVGQGSRHEPHLIHLVYRPAGQPLASVGLVGKGVTFDTGGISIKPAEGMERMKGDMAGAAAVIGVMQAVATLGLPIAVHGVVAAAENMPDGAAFRPGDILRALNGKTIEVISTDAEGRLLLADALAYTAQQGVDVMIDLATLTGACVVALGKQGTGLFGTDQDLVDALVRAGQRAGEKLWPMPLWDEYRELLKSEHADIKNTGGRWGGAINAALFLREFTEGVSWAHLDIAGPAWAERGGPLGPAGGTGHGVRTLLYFLEEYAARS</sequence>
<dbReference type="GO" id="GO:0070006">
    <property type="term" value="F:metalloaminopeptidase activity"/>
    <property type="evidence" value="ECO:0007669"/>
    <property type="project" value="InterPro"/>
</dbReference>
<comment type="caution">
    <text evidence="10">The sequence shown here is derived from an EMBL/GenBank/DDBJ whole genome shotgun (WGS) entry which is preliminary data.</text>
</comment>
<dbReference type="EC" id="3.4.11.1" evidence="8"/>
<comment type="catalytic activity">
    <reaction evidence="1 8">
        <text>Release of an N-terminal amino acid, Xaa-|-Yaa-, in which Xaa is preferably Leu, but may be other amino acids including Pro although not Arg or Lys, and Yaa may be Pro. Amino acid amides and methyl esters are also readily hydrolyzed, but rates on arylamides are exceedingly low.</text>
        <dbReference type="EC" id="3.4.11.1"/>
    </reaction>
</comment>
<comment type="function">
    <text evidence="8">Presumably involved in the processing and regular turnover of intracellular proteins. Catalyzes the removal of unsubstituted N-terminal amino acids from various peptides.</text>
</comment>
<feature type="domain" description="Cytosol aminopeptidase" evidence="9">
    <location>
        <begin position="341"/>
        <end position="348"/>
    </location>
</feature>
<proteinExistence type="inferred from homology"/>
<reference evidence="10" key="1">
    <citation type="journal article" date="2020" name="mSystems">
        <title>Genome- and Community-Level Interaction Insights into Carbon Utilization and Element Cycling Functions of Hydrothermarchaeota in Hydrothermal Sediment.</title>
        <authorList>
            <person name="Zhou Z."/>
            <person name="Liu Y."/>
            <person name="Xu W."/>
            <person name="Pan J."/>
            <person name="Luo Z.H."/>
            <person name="Li M."/>
        </authorList>
    </citation>
    <scope>NUCLEOTIDE SEQUENCE [LARGE SCALE GENOMIC DNA]</scope>
    <source>
        <strain evidence="10">SpSt-210</strain>
    </source>
</reference>
<dbReference type="SUPFAM" id="SSF53187">
    <property type="entry name" value="Zn-dependent exopeptidases"/>
    <property type="match status" value="1"/>
</dbReference>
<dbReference type="GO" id="GO:0030145">
    <property type="term" value="F:manganese ion binding"/>
    <property type="evidence" value="ECO:0007669"/>
    <property type="project" value="UniProtKB-UniRule"/>
</dbReference>
<evidence type="ECO:0000259" key="9">
    <source>
        <dbReference type="PROSITE" id="PS00631"/>
    </source>
</evidence>
<dbReference type="EMBL" id="DSIY01000262">
    <property type="protein sequence ID" value="HEG91994.1"/>
    <property type="molecule type" value="Genomic_DNA"/>
</dbReference>
<evidence type="ECO:0000256" key="8">
    <source>
        <dbReference type="HAMAP-Rule" id="MF_00181"/>
    </source>
</evidence>
<evidence type="ECO:0000256" key="5">
    <source>
        <dbReference type="ARBA" id="ARBA00022670"/>
    </source>
</evidence>
<dbReference type="HAMAP" id="MF_00181">
    <property type="entry name" value="Cytosol_peptidase_M17"/>
    <property type="match status" value="1"/>
</dbReference>
<feature type="binding site" evidence="8">
    <location>
        <position position="284"/>
    </location>
    <ligand>
        <name>Mn(2+)</name>
        <dbReference type="ChEBI" id="CHEBI:29035"/>
        <label>2</label>
    </ligand>
</feature>
<feature type="active site" evidence="8">
    <location>
        <position position="347"/>
    </location>
</feature>
<comment type="catalytic activity">
    <reaction evidence="2 8">
        <text>Release of an N-terminal amino acid, preferentially leucine, but not glutamic or aspartic acids.</text>
        <dbReference type="EC" id="3.4.11.10"/>
    </reaction>
</comment>
<comment type="subcellular location">
    <subcellularLocation>
        <location evidence="8">Cytoplasm</location>
    </subcellularLocation>
</comment>
<protein>
    <recommendedName>
        <fullName evidence="8">Probable cytosol aminopeptidase</fullName>
        <ecNumber evidence="8">3.4.11.1</ecNumber>
    </recommendedName>
    <alternativeName>
        <fullName evidence="8">Leucine aminopeptidase</fullName>
        <shortName evidence="8">LAP</shortName>
        <ecNumber evidence="8">3.4.11.10</ecNumber>
    </alternativeName>
    <alternativeName>
        <fullName evidence="8">Leucyl aminopeptidase</fullName>
    </alternativeName>
</protein>
<dbReference type="InterPro" id="IPR043472">
    <property type="entry name" value="Macro_dom-like"/>
</dbReference>
<feature type="binding site" evidence="8">
    <location>
        <position position="261"/>
    </location>
    <ligand>
        <name>Mn(2+)</name>
        <dbReference type="ChEBI" id="CHEBI:29035"/>
        <label>2</label>
    </ligand>
</feature>
<dbReference type="Pfam" id="PF00883">
    <property type="entry name" value="Peptidase_M17"/>
    <property type="match status" value="1"/>
</dbReference>
<dbReference type="SUPFAM" id="SSF52949">
    <property type="entry name" value="Macro domain-like"/>
    <property type="match status" value="1"/>
</dbReference>
<feature type="binding site" evidence="8">
    <location>
        <position position="266"/>
    </location>
    <ligand>
        <name>Mn(2+)</name>
        <dbReference type="ChEBI" id="CHEBI:29035"/>
        <label>2</label>
    </ligand>
</feature>
<dbReference type="InterPro" id="IPR000819">
    <property type="entry name" value="Peptidase_M17_C"/>
</dbReference>
<dbReference type="GO" id="GO:0006508">
    <property type="term" value="P:proteolysis"/>
    <property type="evidence" value="ECO:0007669"/>
    <property type="project" value="UniProtKB-KW"/>
</dbReference>
<dbReference type="GO" id="GO:0005737">
    <property type="term" value="C:cytoplasm"/>
    <property type="evidence" value="ECO:0007669"/>
    <property type="project" value="UniProtKB-SubCell"/>
</dbReference>
<evidence type="ECO:0000256" key="1">
    <source>
        <dbReference type="ARBA" id="ARBA00000135"/>
    </source>
</evidence>
<keyword evidence="8" id="KW-0963">Cytoplasm</keyword>
<evidence type="ECO:0000256" key="2">
    <source>
        <dbReference type="ARBA" id="ARBA00000967"/>
    </source>
</evidence>